<dbReference type="InterPro" id="IPR050736">
    <property type="entry name" value="Sensor_HK_Regulatory"/>
</dbReference>
<dbReference type="SMART" id="SM00388">
    <property type="entry name" value="HisKA"/>
    <property type="match status" value="1"/>
</dbReference>
<dbReference type="EMBL" id="CP020918">
    <property type="protein sequence ID" value="AWG21990.1"/>
    <property type="molecule type" value="Genomic_DNA"/>
</dbReference>
<dbReference type="PANTHER" id="PTHR43711">
    <property type="entry name" value="TWO-COMPONENT HISTIDINE KINASE"/>
    <property type="match status" value="1"/>
</dbReference>
<evidence type="ECO:0000256" key="8">
    <source>
        <dbReference type="SAM" id="Phobius"/>
    </source>
</evidence>
<dbReference type="InterPro" id="IPR036890">
    <property type="entry name" value="HATPase_C_sf"/>
</dbReference>
<protein>
    <recommendedName>
        <fullName evidence="2">histidine kinase</fullName>
        <ecNumber evidence="2">2.7.13.3</ecNumber>
    </recommendedName>
</protein>
<dbReference type="PROSITE" id="PS50109">
    <property type="entry name" value="HIS_KIN"/>
    <property type="match status" value="1"/>
</dbReference>
<evidence type="ECO:0000256" key="3">
    <source>
        <dbReference type="ARBA" id="ARBA00022553"/>
    </source>
</evidence>
<dbReference type="GO" id="GO:0000155">
    <property type="term" value="F:phosphorelay sensor kinase activity"/>
    <property type="evidence" value="ECO:0007669"/>
    <property type="project" value="InterPro"/>
</dbReference>
<proteinExistence type="predicted"/>
<sequence length="687" mass="77238">MICVNWFTTSSNIVSMKNSLVIILLLLSKLLFSQTKIDSLERLLPNTVALEKVKLLNELSFAYWNVAPVKGLQYANIAYALAVEENSKADIAKSLQSRGVNYWAKSEFNLALDNYQKSLKLFEEINDLDAISALCSNLGAVYLDINDYENALKYNYRSLKISKEHGFTDTYIIATNNISSIYLAQKNYPKALEYLQEVIAVSGKQSKPNNLASQLNSMGEIYKLQKEYKKAKGSYEEALKLFRETKSSYGTAICLYNIGDTEYRLKNYASAIEYLEESLTLSNTIHDQLGILLANQIMGLVHKAQQHYDSALSYYNKAFQLAIELGAGAKAEKLELYKNYADLHKSTGKLDKSIFYLENYISLKDSINSANSSKQISEMQTKYGSEKKEKENELLRKNSEIQNLAIAKQTNLRNSFIGISLLVILMIIILFNRFTIKKKANQLLIIKNEVISNQRDELKEINSTKDKFFSIISHDLKSPFTNILGFTDLLIEDYDSFDDDQKKEIIVALNKSSQSAFNLLSNLLTWAQSQTGRIKINKKLLNLEELVETSIAPYEYNASAKNIEIITTIPSEVNLLIDRNSAMIAIGNLVNNAIKFTPNGGKINLNYDTGQNNIMLHIKDTGIGMTAEIIGKLFKIEENISTKGTNNEEGTGLGLILSKEFINKNGGDITVKSELGKGSEFIISFPK</sequence>
<dbReference type="Pfam" id="PF00512">
    <property type="entry name" value="HisKA"/>
    <property type="match status" value="1"/>
</dbReference>
<evidence type="ECO:0000256" key="7">
    <source>
        <dbReference type="PROSITE-ProRule" id="PRU00339"/>
    </source>
</evidence>
<dbReference type="Proteomes" id="UP000244527">
    <property type="component" value="Chromosome"/>
</dbReference>
<dbReference type="Gene3D" id="3.30.565.10">
    <property type="entry name" value="Histidine kinase-like ATPase, C-terminal domain"/>
    <property type="match status" value="1"/>
</dbReference>
<gene>
    <name evidence="10" type="ORF">FFWV33_10925</name>
</gene>
<dbReference type="InterPro" id="IPR004358">
    <property type="entry name" value="Sig_transdc_His_kin-like_C"/>
</dbReference>
<keyword evidence="5" id="KW-0418">Kinase</keyword>
<dbReference type="EC" id="2.7.13.3" evidence="2"/>
<dbReference type="InterPro" id="IPR005467">
    <property type="entry name" value="His_kinase_dom"/>
</dbReference>
<keyword evidence="4" id="KW-0808">Transferase</keyword>
<comment type="catalytic activity">
    <reaction evidence="1">
        <text>ATP + protein L-histidine = ADP + protein N-phospho-L-histidine.</text>
        <dbReference type="EC" id="2.7.13.3"/>
    </reaction>
</comment>
<dbReference type="PANTHER" id="PTHR43711:SF31">
    <property type="entry name" value="HISTIDINE KINASE"/>
    <property type="match status" value="1"/>
</dbReference>
<keyword evidence="6" id="KW-0902">Two-component regulatory system</keyword>
<feature type="transmembrane region" description="Helical" evidence="8">
    <location>
        <begin position="416"/>
        <end position="436"/>
    </location>
</feature>
<dbReference type="InterPro" id="IPR019734">
    <property type="entry name" value="TPR_rpt"/>
</dbReference>
<dbReference type="SMART" id="SM00387">
    <property type="entry name" value="HATPase_c"/>
    <property type="match status" value="1"/>
</dbReference>
<organism evidence="10 11">
    <name type="scientific">Flavobacterium faecale</name>
    <dbReference type="NCBI Taxonomy" id="1355330"/>
    <lineage>
        <taxon>Bacteria</taxon>
        <taxon>Pseudomonadati</taxon>
        <taxon>Bacteroidota</taxon>
        <taxon>Flavobacteriia</taxon>
        <taxon>Flavobacteriales</taxon>
        <taxon>Flavobacteriaceae</taxon>
        <taxon>Flavobacterium</taxon>
    </lineage>
</organism>
<keyword evidence="7" id="KW-0802">TPR repeat</keyword>
<keyword evidence="8" id="KW-0812">Transmembrane</keyword>
<feature type="repeat" description="TPR" evidence="7">
    <location>
        <begin position="132"/>
        <end position="165"/>
    </location>
</feature>
<feature type="repeat" description="TPR" evidence="7">
    <location>
        <begin position="92"/>
        <end position="125"/>
    </location>
</feature>
<dbReference type="SMART" id="SM00028">
    <property type="entry name" value="TPR"/>
    <property type="match status" value="7"/>
</dbReference>
<keyword evidence="3" id="KW-0597">Phosphoprotein</keyword>
<evidence type="ECO:0000256" key="4">
    <source>
        <dbReference type="ARBA" id="ARBA00022679"/>
    </source>
</evidence>
<feature type="repeat" description="TPR" evidence="7">
    <location>
        <begin position="212"/>
        <end position="245"/>
    </location>
</feature>
<dbReference type="InterPro" id="IPR011990">
    <property type="entry name" value="TPR-like_helical_dom_sf"/>
</dbReference>
<evidence type="ECO:0000259" key="9">
    <source>
        <dbReference type="PROSITE" id="PS50109"/>
    </source>
</evidence>
<keyword evidence="11" id="KW-1185">Reference proteome</keyword>
<dbReference type="InterPro" id="IPR003661">
    <property type="entry name" value="HisK_dim/P_dom"/>
</dbReference>
<dbReference type="InterPro" id="IPR003594">
    <property type="entry name" value="HATPase_dom"/>
</dbReference>
<evidence type="ECO:0000256" key="2">
    <source>
        <dbReference type="ARBA" id="ARBA00012438"/>
    </source>
</evidence>
<evidence type="ECO:0000313" key="11">
    <source>
        <dbReference type="Proteomes" id="UP000244527"/>
    </source>
</evidence>
<dbReference type="SUPFAM" id="SSF55874">
    <property type="entry name" value="ATPase domain of HSP90 chaperone/DNA topoisomerase II/histidine kinase"/>
    <property type="match status" value="1"/>
</dbReference>
<dbReference type="KEGG" id="ffa:FFWV33_10925"/>
<feature type="domain" description="Histidine kinase" evidence="9">
    <location>
        <begin position="471"/>
        <end position="687"/>
    </location>
</feature>
<dbReference type="SUPFAM" id="SSF47384">
    <property type="entry name" value="Homodimeric domain of signal transducing histidine kinase"/>
    <property type="match status" value="1"/>
</dbReference>
<dbReference type="PROSITE" id="PS50005">
    <property type="entry name" value="TPR"/>
    <property type="match status" value="3"/>
</dbReference>
<evidence type="ECO:0000256" key="6">
    <source>
        <dbReference type="ARBA" id="ARBA00023012"/>
    </source>
</evidence>
<dbReference type="SUPFAM" id="SSF48452">
    <property type="entry name" value="TPR-like"/>
    <property type="match status" value="2"/>
</dbReference>
<dbReference type="Gene3D" id="1.10.287.130">
    <property type="match status" value="1"/>
</dbReference>
<dbReference type="AlphaFoldDB" id="A0A2S1LE12"/>
<reference evidence="10 11" key="1">
    <citation type="submission" date="2017-04" db="EMBL/GenBank/DDBJ databases">
        <title>Compelte genome sequence of WV33.</title>
        <authorList>
            <person name="Lee P.C."/>
        </authorList>
    </citation>
    <scope>NUCLEOTIDE SEQUENCE [LARGE SCALE GENOMIC DNA]</scope>
    <source>
        <strain evidence="10 11">WV33</strain>
    </source>
</reference>
<keyword evidence="8" id="KW-0472">Membrane</keyword>
<dbReference type="CDD" id="cd00082">
    <property type="entry name" value="HisKA"/>
    <property type="match status" value="1"/>
</dbReference>
<dbReference type="PRINTS" id="PR00344">
    <property type="entry name" value="BCTRLSENSOR"/>
</dbReference>
<accession>A0A2S1LE12</accession>
<dbReference type="Pfam" id="PF02518">
    <property type="entry name" value="HATPase_c"/>
    <property type="match status" value="1"/>
</dbReference>
<name>A0A2S1LE12_9FLAO</name>
<keyword evidence="8" id="KW-1133">Transmembrane helix</keyword>
<evidence type="ECO:0000256" key="5">
    <source>
        <dbReference type="ARBA" id="ARBA00022777"/>
    </source>
</evidence>
<dbReference type="Pfam" id="PF13424">
    <property type="entry name" value="TPR_12"/>
    <property type="match status" value="2"/>
</dbReference>
<evidence type="ECO:0000256" key="1">
    <source>
        <dbReference type="ARBA" id="ARBA00000085"/>
    </source>
</evidence>
<evidence type="ECO:0000313" key="10">
    <source>
        <dbReference type="EMBL" id="AWG21990.1"/>
    </source>
</evidence>
<dbReference type="Gene3D" id="1.25.40.10">
    <property type="entry name" value="Tetratricopeptide repeat domain"/>
    <property type="match status" value="2"/>
</dbReference>
<dbReference type="InterPro" id="IPR036097">
    <property type="entry name" value="HisK_dim/P_sf"/>
</dbReference>